<evidence type="ECO:0000313" key="1">
    <source>
        <dbReference type="EMBL" id="EPZ34429.1"/>
    </source>
</evidence>
<dbReference type="AlphaFoldDB" id="A0A075B0E7"/>
<keyword evidence="2" id="KW-1185">Reference proteome</keyword>
<dbReference type="STRING" id="988480.A0A075B0E7"/>
<dbReference type="OrthoDB" id="533331at2759"/>
<accession>A0A075B0E7</accession>
<dbReference type="EMBL" id="KE560959">
    <property type="protein sequence ID" value="EPZ34429.1"/>
    <property type="molecule type" value="Genomic_DNA"/>
</dbReference>
<sequence length="187" mass="21001">MTAVNNRIRLNSVTKADPIVIFKNATAVAKIVTHLSEPIVSIKNKRKKMAMQIANSMMEIEFLAPLCSNNAFLARHGFDVLFPNAFQIATGYVPADKKPGFDFKSLLTHFSLVNQVLSMSTQLHRDITLQNHKYIAHQIALLYQSINSVSGLFNEFKHTIEEGFDDIKATLNESIGIPQLSISQKQW</sequence>
<organism evidence="1 2">
    <name type="scientific">Rozella allomycis (strain CSF55)</name>
    <dbReference type="NCBI Taxonomy" id="988480"/>
    <lineage>
        <taxon>Eukaryota</taxon>
        <taxon>Fungi</taxon>
        <taxon>Fungi incertae sedis</taxon>
        <taxon>Cryptomycota</taxon>
        <taxon>Cryptomycota incertae sedis</taxon>
        <taxon>Rozella</taxon>
    </lineage>
</organism>
<name>A0A075B0E7_ROZAC</name>
<proteinExistence type="predicted"/>
<reference evidence="1 2" key="1">
    <citation type="journal article" date="2013" name="Curr. Biol.">
        <title>Shared signatures of parasitism and phylogenomics unite Cryptomycota and microsporidia.</title>
        <authorList>
            <person name="James T.Y."/>
            <person name="Pelin A."/>
            <person name="Bonen L."/>
            <person name="Ahrendt S."/>
            <person name="Sain D."/>
            <person name="Corradi N."/>
            <person name="Stajich J.E."/>
        </authorList>
    </citation>
    <scope>NUCLEOTIDE SEQUENCE [LARGE SCALE GENOMIC DNA]</scope>
    <source>
        <strain evidence="1 2">CSF55</strain>
    </source>
</reference>
<dbReference type="Proteomes" id="UP000030755">
    <property type="component" value="Unassembled WGS sequence"/>
</dbReference>
<dbReference type="HOGENOM" id="CLU_1448493_0_0_1"/>
<evidence type="ECO:0000313" key="2">
    <source>
        <dbReference type="Proteomes" id="UP000030755"/>
    </source>
</evidence>
<gene>
    <name evidence="1" type="ORF">O9G_000616</name>
</gene>
<protein>
    <submittedName>
        <fullName evidence="1">Uncharacterized protein</fullName>
    </submittedName>
</protein>